<reference evidence="8 9" key="1">
    <citation type="submission" date="2024-02" db="EMBL/GenBank/DDBJ databases">
        <authorList>
            <person name="Chen Y."/>
            <person name="Shah S."/>
            <person name="Dougan E. K."/>
            <person name="Thang M."/>
            <person name="Chan C."/>
        </authorList>
    </citation>
    <scope>NUCLEOTIDE SEQUENCE [LARGE SCALE GENOMIC DNA]</scope>
</reference>
<dbReference type="InterPro" id="IPR036187">
    <property type="entry name" value="DNA_mismatch_repair_MutS_sf"/>
</dbReference>
<feature type="domain" description="EF-hand" evidence="7">
    <location>
        <begin position="2"/>
        <end position="37"/>
    </location>
</feature>
<gene>
    <name evidence="8" type="ORF">SCF082_LOCUS37855</name>
</gene>
<comment type="similarity">
    <text evidence="1">Belongs to the DNA mismatch repair MutS family.</text>
</comment>
<dbReference type="SUPFAM" id="SSF52540">
    <property type="entry name" value="P-loop containing nucleoside triphosphate hydrolases"/>
    <property type="match status" value="1"/>
</dbReference>
<dbReference type="SMART" id="SM00054">
    <property type="entry name" value="EFh"/>
    <property type="match status" value="2"/>
</dbReference>
<evidence type="ECO:0000256" key="4">
    <source>
        <dbReference type="ARBA" id="ARBA00022840"/>
    </source>
</evidence>
<keyword evidence="5" id="KW-0238">DNA-binding</keyword>
<evidence type="ECO:0000313" key="8">
    <source>
        <dbReference type="EMBL" id="CAK9079344.1"/>
    </source>
</evidence>
<keyword evidence="4" id="KW-0067">ATP-binding</keyword>
<keyword evidence="3" id="KW-0106">Calcium</keyword>
<feature type="domain" description="EF-hand" evidence="7">
    <location>
        <begin position="39"/>
        <end position="74"/>
    </location>
</feature>
<dbReference type="CDD" id="cd00051">
    <property type="entry name" value="EFh"/>
    <property type="match status" value="1"/>
</dbReference>
<dbReference type="InterPro" id="IPR018247">
    <property type="entry name" value="EF_Hand_1_Ca_BS"/>
</dbReference>
<dbReference type="SUPFAM" id="SSF47473">
    <property type="entry name" value="EF-hand"/>
    <property type="match status" value="1"/>
</dbReference>
<comment type="caution">
    <text evidence="8">The sequence shown here is derived from an EMBL/GenBank/DDBJ whole genome shotgun (WGS) entry which is preliminary data.</text>
</comment>
<dbReference type="Pfam" id="PF05192">
    <property type="entry name" value="MutS_III"/>
    <property type="match status" value="1"/>
</dbReference>
<keyword evidence="9" id="KW-1185">Reference proteome</keyword>
<dbReference type="EMBL" id="CAXAMM010038596">
    <property type="protein sequence ID" value="CAK9079344.1"/>
    <property type="molecule type" value="Genomic_DNA"/>
</dbReference>
<dbReference type="InterPro" id="IPR002048">
    <property type="entry name" value="EF_hand_dom"/>
</dbReference>
<dbReference type="SMART" id="SM00534">
    <property type="entry name" value="MUTSac"/>
    <property type="match status" value="1"/>
</dbReference>
<dbReference type="PROSITE" id="PS00018">
    <property type="entry name" value="EF_HAND_1"/>
    <property type="match status" value="2"/>
</dbReference>
<name>A0ABP0PWZ9_9DINO</name>
<feature type="compositionally biased region" description="Low complexity" evidence="6">
    <location>
        <begin position="881"/>
        <end position="895"/>
    </location>
</feature>
<evidence type="ECO:0000256" key="2">
    <source>
        <dbReference type="ARBA" id="ARBA00022741"/>
    </source>
</evidence>
<evidence type="ECO:0000256" key="3">
    <source>
        <dbReference type="ARBA" id="ARBA00022837"/>
    </source>
</evidence>
<dbReference type="Gene3D" id="3.40.50.300">
    <property type="entry name" value="P-loop containing nucleotide triphosphate hydrolases"/>
    <property type="match status" value="1"/>
</dbReference>
<evidence type="ECO:0000256" key="6">
    <source>
        <dbReference type="SAM" id="MobiDB-lite"/>
    </source>
</evidence>
<protein>
    <submittedName>
        <fullName evidence="8">MutS protein homolog 5</fullName>
    </submittedName>
</protein>
<evidence type="ECO:0000313" key="9">
    <source>
        <dbReference type="Proteomes" id="UP001642464"/>
    </source>
</evidence>
<dbReference type="InterPro" id="IPR000432">
    <property type="entry name" value="DNA_mismatch_repair_MutS_C"/>
</dbReference>
<keyword evidence="2" id="KW-0547">Nucleotide-binding</keyword>
<dbReference type="PANTHER" id="PTHR11361:SF20">
    <property type="entry name" value="MUTS PROTEIN HOMOLOG 5"/>
    <property type="match status" value="1"/>
</dbReference>
<dbReference type="Gene3D" id="1.10.238.10">
    <property type="entry name" value="EF-hand"/>
    <property type="match status" value="1"/>
</dbReference>
<dbReference type="InterPro" id="IPR027417">
    <property type="entry name" value="P-loop_NTPase"/>
</dbReference>
<dbReference type="Proteomes" id="UP001642464">
    <property type="component" value="Unassembled WGS sequence"/>
</dbReference>
<dbReference type="PROSITE" id="PS50222">
    <property type="entry name" value="EF_HAND_2"/>
    <property type="match status" value="2"/>
</dbReference>
<sequence>MATGERLIELFRQLDRNGNGVIEREELGRVLEALDDLTWTDERLDQILREADANRDGKIQYGEFVRWLFSDGSGQAAFCRTVKDLSNGLRFQVEALVGLRELCAVPEAERRKALESMLSVLQKIVQAPWDVRARTLSCNEEPGKSLIATRGCDWLFSAAGFIDDLDELSLPSRTDPSWLVKELLKFQEKDWDLSEVEPPEDFPEHMALPPVEQGAPPRCRLFLGVSSPTRELEELMQQLKTLPEMDKRTMGGKCIPQTLAMEDFMMDEVGMKPLAHKYFVQGVKAFELPTPLHEQPEEKELVYKGVGQDGLPCSFKASVKEVKQWQSSFRTYYAADIYQGEEGKDLVSQSLQGKSEAGEEAWKMKFAIRCSNNPVIMRFDGRVIPREVQDEVLTRIWLVSVCGIDFASRVHDHVDLTHYIKNWKEVYIFDDAWKNARSSLYGCHGLRGIHREDGYPSVKHGRDFELSGKTAQLNVTKTLFDMKKMCRLRLRAQDDLGIRVVVEVGLGLGVFAGDAIGIGHSVRQLSAMAVRKVLEEETFKHICLVVLSLPIFYENDTYDFYEKVFGEGYEGNVPVLLMDQELRSAAPERSQSAARHRCLFFWESFLASPAVSAAATGSDRLRPAQDMHAIAVCAAKRGFTVGELNPADSHGVFGEYWQNFGPGTEERDDGEAVNPCVTDKKNYVALDVPEPTLKHIAKNQAGRATHELRNGAREQTILVELREKADALRIGCCSMILLGLGSCDPLSALGGGRSTVDEQMEAVSVLFALCTTRGSTPLGLAYVDLDAPRRTLWLSEVTDPEFQHVDRASVRPRPSDESWRTGRGSGRGSGGFPRAEKEVSGSNSRGCPEVRKEPPEEMLCQTSPSRRRAPSAPKSEAFNVATGKGSAPGAAPAAASDFGAEGARRRLGEVWQSLAQGGNHNPRSLFAALNDNEQMLRAGGGLLRFLEQNGALLGELQNHGPSVQDIRLFSPDDTVFIDAQTMMALQVFQEQQNLLMRVSNKGLSVYSLLEPLVASTGGQKQLRRWLRQPSRRRELLEQRQEGVQQLVALLQGSGAELVRQLHRELRMTQELPKLLSRMHRCYNFDNMVDWRSLVTSLGHMSTALEILQKASRLCDQPVAAFTAGKGLMGDISAAERVLQRVVDWERRPSPAEGDLDASLVHVQSGIDPKLDDLRRQYAQLEPHLSKMAGLERRRLKNRSESIVFHYFPQLGFHASLPNPTGEESLDALRDAVPLPAEDWHFQFAGYGRLFYKCDLARRLDCEVGDLVVDARGVELEILMQLLERLRALESRLRSASELLAEVDVLMAFAAAALQWNWVRPKLVEDAGRLHIVKGRHPLVEATAPKAAHGFVANSTELGLEEKRSYRVQVITGANLSGKSVYLKQVGLITYLAHIGSFVPAEEAQLGLCDFIFSRIQSCETATAQISSFALDLSQLSLALKHATRSSLVLLDEFGQGTRAADGVALLGAAIEHFCRWRQGPKVLVATHFTEIFRLGLVSEEEEHLQVSHLRVLPQDSEFECASSIAYLYQLVPGCASKSFGLECARKAGLSPEVLQRAQEVLDMIEQKKQVPVKAPAEQQHALKCRKIVQRFRALDLENEEETMAFMVFLASQAEEMPAKAALAGG</sequence>
<feature type="compositionally biased region" description="Basic and acidic residues" evidence="6">
    <location>
        <begin position="805"/>
        <end position="820"/>
    </location>
</feature>
<dbReference type="InterPro" id="IPR007696">
    <property type="entry name" value="DNA_mismatch_repair_MutS_core"/>
</dbReference>
<proteinExistence type="inferred from homology"/>
<dbReference type="PANTHER" id="PTHR11361">
    <property type="entry name" value="DNA MISMATCH REPAIR PROTEIN MUTS FAMILY MEMBER"/>
    <property type="match status" value="1"/>
</dbReference>
<dbReference type="InterPro" id="IPR045076">
    <property type="entry name" value="MutS"/>
</dbReference>
<evidence type="ECO:0000256" key="5">
    <source>
        <dbReference type="ARBA" id="ARBA00023125"/>
    </source>
</evidence>
<dbReference type="InterPro" id="IPR011992">
    <property type="entry name" value="EF-hand-dom_pair"/>
</dbReference>
<dbReference type="Pfam" id="PF00488">
    <property type="entry name" value="MutS_V"/>
    <property type="match status" value="1"/>
</dbReference>
<organism evidence="8 9">
    <name type="scientific">Durusdinium trenchii</name>
    <dbReference type="NCBI Taxonomy" id="1381693"/>
    <lineage>
        <taxon>Eukaryota</taxon>
        <taxon>Sar</taxon>
        <taxon>Alveolata</taxon>
        <taxon>Dinophyceae</taxon>
        <taxon>Suessiales</taxon>
        <taxon>Symbiodiniaceae</taxon>
        <taxon>Durusdinium</taxon>
    </lineage>
</organism>
<dbReference type="SMART" id="SM00533">
    <property type="entry name" value="MUTSd"/>
    <property type="match status" value="1"/>
</dbReference>
<dbReference type="SUPFAM" id="SSF48334">
    <property type="entry name" value="DNA repair protein MutS, domain III"/>
    <property type="match status" value="1"/>
</dbReference>
<evidence type="ECO:0000259" key="7">
    <source>
        <dbReference type="PROSITE" id="PS50222"/>
    </source>
</evidence>
<dbReference type="Gene3D" id="1.10.1420.10">
    <property type="match status" value="1"/>
</dbReference>
<accession>A0ABP0PWZ9</accession>
<feature type="region of interest" description="Disordered" evidence="6">
    <location>
        <begin position="805"/>
        <end position="895"/>
    </location>
</feature>
<evidence type="ECO:0000256" key="1">
    <source>
        <dbReference type="ARBA" id="ARBA00006271"/>
    </source>
</evidence>
<dbReference type="Pfam" id="PF13499">
    <property type="entry name" value="EF-hand_7"/>
    <property type="match status" value="1"/>
</dbReference>